<gene>
    <name evidence="1" type="ORF">RDI58_021923</name>
</gene>
<keyword evidence="2" id="KW-1185">Reference proteome</keyword>
<dbReference type="Proteomes" id="UP001371456">
    <property type="component" value="Unassembled WGS sequence"/>
</dbReference>
<evidence type="ECO:0000313" key="1">
    <source>
        <dbReference type="EMBL" id="KAK6779739.1"/>
    </source>
</evidence>
<sequence length="138" mass="15661">MASAKPAGIMSLNPREVKYTVLESSSRDAVEPVLLDPSIWLRNLQLPSIFRGDYEDFLREFARQLTQNFASRVDRYMTSIIQVFGDASWQNKLFNGCNCSLAPSLLLNSSNTSSWKDIRFDRADSSHRGHEAESARRS</sequence>
<dbReference type="EMBL" id="JBANQN010000009">
    <property type="protein sequence ID" value="KAK6779739.1"/>
    <property type="molecule type" value="Genomic_DNA"/>
</dbReference>
<organism evidence="1 2">
    <name type="scientific">Solanum bulbocastanum</name>
    <name type="common">Wild potato</name>
    <dbReference type="NCBI Taxonomy" id="147425"/>
    <lineage>
        <taxon>Eukaryota</taxon>
        <taxon>Viridiplantae</taxon>
        <taxon>Streptophyta</taxon>
        <taxon>Embryophyta</taxon>
        <taxon>Tracheophyta</taxon>
        <taxon>Spermatophyta</taxon>
        <taxon>Magnoliopsida</taxon>
        <taxon>eudicotyledons</taxon>
        <taxon>Gunneridae</taxon>
        <taxon>Pentapetalae</taxon>
        <taxon>asterids</taxon>
        <taxon>lamiids</taxon>
        <taxon>Solanales</taxon>
        <taxon>Solanaceae</taxon>
        <taxon>Solanoideae</taxon>
        <taxon>Solaneae</taxon>
        <taxon>Solanum</taxon>
    </lineage>
</organism>
<evidence type="ECO:0000313" key="2">
    <source>
        <dbReference type="Proteomes" id="UP001371456"/>
    </source>
</evidence>
<proteinExistence type="predicted"/>
<protein>
    <submittedName>
        <fullName evidence="1">Uncharacterized protein</fullName>
    </submittedName>
</protein>
<comment type="caution">
    <text evidence="1">The sequence shown here is derived from an EMBL/GenBank/DDBJ whole genome shotgun (WGS) entry which is preliminary data.</text>
</comment>
<reference evidence="1 2" key="1">
    <citation type="submission" date="2024-02" db="EMBL/GenBank/DDBJ databases">
        <title>de novo genome assembly of Solanum bulbocastanum strain 11H21.</title>
        <authorList>
            <person name="Hosaka A.J."/>
        </authorList>
    </citation>
    <scope>NUCLEOTIDE SEQUENCE [LARGE SCALE GENOMIC DNA]</scope>
    <source>
        <tissue evidence="1">Young leaves</tissue>
    </source>
</reference>
<accession>A0AAN8Y567</accession>
<name>A0AAN8Y567_SOLBU</name>
<dbReference type="AlphaFoldDB" id="A0AAN8Y567"/>